<sequence>MSLTNSPPHWPAAEAVRRALALAYDALVRKTKAFKEAVAETLAELARRGVTLAPATVEDTIEKQVTTVAERIGVQVRSAWRYFDASATADQLAQSVASYEKSSGEKGVGQAPMPPIDNPELALVLAEVPDSLAQTGGDLYAVIVNVAVNAWMAGHIHGEDGCTGCDGSRGDVGHDWEARMRMIGELQPNISKWFDRDVWTAAVNDAGYTVTRR</sequence>
<evidence type="ECO:0000313" key="1">
    <source>
        <dbReference type="EMBL" id="MDJ1645402.1"/>
    </source>
</evidence>
<evidence type="ECO:0000313" key="2">
    <source>
        <dbReference type="Proteomes" id="UP001237194"/>
    </source>
</evidence>
<keyword evidence="2" id="KW-1185">Reference proteome</keyword>
<protein>
    <submittedName>
        <fullName evidence="1">Uncharacterized protein</fullName>
    </submittedName>
</protein>
<dbReference type="EMBL" id="JARWAF010000023">
    <property type="protein sequence ID" value="MDJ1645402.1"/>
    <property type="molecule type" value="Genomic_DNA"/>
</dbReference>
<reference evidence="1 2" key="1">
    <citation type="submission" date="2023-04" db="EMBL/GenBank/DDBJ databases">
        <title>A novel species of the genus Streptomyces: Streptomyces pakalii sp. nov. isolated from a Mexican soil jungle.</title>
        <authorList>
            <person name="Chavez-Hernandez M.A."/>
            <person name="Ortiz-Alvarez J."/>
            <person name="Villa-Tanaca L."/>
            <person name="Hernandez-Rodriguez C."/>
        </authorList>
    </citation>
    <scope>NUCLEOTIDE SEQUENCE [LARGE SCALE GENOMIC DNA]</scope>
    <source>
        <strain evidence="1 2">ENCB-J15</strain>
    </source>
</reference>
<dbReference type="Proteomes" id="UP001237194">
    <property type="component" value="Unassembled WGS sequence"/>
</dbReference>
<organism evidence="1 2">
    <name type="scientific">Streptomyces pakalii</name>
    <dbReference type="NCBI Taxonomy" id="3036494"/>
    <lineage>
        <taxon>Bacteria</taxon>
        <taxon>Bacillati</taxon>
        <taxon>Actinomycetota</taxon>
        <taxon>Actinomycetes</taxon>
        <taxon>Kitasatosporales</taxon>
        <taxon>Streptomycetaceae</taxon>
        <taxon>Streptomyces</taxon>
    </lineage>
</organism>
<dbReference type="RefSeq" id="WP_283901394.1">
    <property type="nucleotide sequence ID" value="NZ_JARWAF010000023.1"/>
</dbReference>
<proteinExistence type="predicted"/>
<comment type="caution">
    <text evidence="1">The sequence shown here is derived from an EMBL/GenBank/DDBJ whole genome shotgun (WGS) entry which is preliminary data.</text>
</comment>
<accession>A0ABT7DHU8</accession>
<gene>
    <name evidence="1" type="ORF">P5W92_34090</name>
</gene>
<name>A0ABT7DHU8_9ACTN</name>